<dbReference type="AlphaFoldDB" id="Q8EQ60"/>
<keyword evidence="5" id="KW-1185">Reference proteome</keyword>
<dbReference type="HOGENOM" id="CLU_010194_2_1_9"/>
<dbReference type="eggNOG" id="COG0300">
    <property type="taxonomic scope" value="Bacteria"/>
</dbReference>
<dbReference type="Gene3D" id="3.40.50.720">
    <property type="entry name" value="NAD(P)-binding Rossmann-like Domain"/>
    <property type="match status" value="1"/>
</dbReference>
<dbReference type="OrthoDB" id="9793345at2"/>
<dbReference type="SUPFAM" id="SSF51735">
    <property type="entry name" value="NAD(P)-binding Rossmann-fold domains"/>
    <property type="match status" value="1"/>
</dbReference>
<dbReference type="PANTHER" id="PTHR44196">
    <property type="entry name" value="DEHYDROGENASE/REDUCTASE SDR FAMILY MEMBER 7B"/>
    <property type="match status" value="1"/>
</dbReference>
<organism evidence="4 5">
    <name type="scientific">Oceanobacillus iheyensis (strain DSM 14371 / CIP 107618 / JCM 11309 / KCTC 3954 / HTE831)</name>
    <dbReference type="NCBI Taxonomy" id="221109"/>
    <lineage>
        <taxon>Bacteria</taxon>
        <taxon>Bacillati</taxon>
        <taxon>Bacillota</taxon>
        <taxon>Bacilli</taxon>
        <taxon>Bacillales</taxon>
        <taxon>Bacillaceae</taxon>
        <taxon>Oceanobacillus</taxon>
    </lineage>
</organism>
<dbReference type="InterPro" id="IPR020904">
    <property type="entry name" value="Sc_DH/Rdtase_CS"/>
</dbReference>
<dbReference type="PRINTS" id="PR00080">
    <property type="entry name" value="SDRFAMILY"/>
</dbReference>
<reference evidence="4 5" key="1">
    <citation type="journal article" date="2001" name="FEMS Microbiol. Lett.">
        <title>Oceanobacillus iheyensis gen. nov., sp. nov., a deep-sea extremely halotolerant and alkaliphilic species isolated from a depth of 1050 m on the Iheya Ridge.</title>
        <authorList>
            <person name="Lu J."/>
            <person name="Nogi Y."/>
            <person name="Takami H."/>
        </authorList>
    </citation>
    <scope>NUCLEOTIDE SEQUENCE [LARGE SCALE GENOMIC DNA]</scope>
    <source>
        <strain evidence="5">DSM 14371 / CIP 107618 / JCM 11309 / KCTC 3954 / HTE831</strain>
    </source>
</reference>
<dbReference type="GO" id="GO:0016020">
    <property type="term" value="C:membrane"/>
    <property type="evidence" value="ECO:0007669"/>
    <property type="project" value="TreeGrafter"/>
</dbReference>
<dbReference type="RefSeq" id="WP_011066250.1">
    <property type="nucleotide sequence ID" value="NC_004193.1"/>
</dbReference>
<evidence type="ECO:0000256" key="1">
    <source>
        <dbReference type="ARBA" id="ARBA00006484"/>
    </source>
</evidence>
<dbReference type="EMBL" id="BA000028">
    <property type="protein sequence ID" value="BAC13810.1"/>
    <property type="molecule type" value="Genomic_DNA"/>
</dbReference>
<protein>
    <submittedName>
        <fullName evidence="4">Oxidoreductase</fullName>
    </submittedName>
</protein>
<dbReference type="GO" id="GO:0016491">
    <property type="term" value="F:oxidoreductase activity"/>
    <property type="evidence" value="ECO:0007669"/>
    <property type="project" value="UniProtKB-KW"/>
</dbReference>
<dbReference type="PROSITE" id="PS00061">
    <property type="entry name" value="ADH_SHORT"/>
    <property type="match status" value="1"/>
</dbReference>
<keyword evidence="2" id="KW-0560">Oxidoreductase</keyword>
<dbReference type="PhylomeDB" id="Q8EQ60"/>
<dbReference type="PANTHER" id="PTHR44196:SF1">
    <property type="entry name" value="DEHYDROGENASE_REDUCTASE SDR FAMILY MEMBER 7B"/>
    <property type="match status" value="1"/>
</dbReference>
<accession>Q8EQ60</accession>
<dbReference type="KEGG" id="oih:OB1854"/>
<proteinExistence type="inferred from homology"/>
<evidence type="ECO:0000256" key="2">
    <source>
        <dbReference type="ARBA" id="ARBA00023002"/>
    </source>
</evidence>
<name>Q8EQ60_OCEIH</name>
<comment type="similarity">
    <text evidence="1 3">Belongs to the short-chain dehydrogenases/reductases (SDR) family.</text>
</comment>
<reference evidence="4 5" key="2">
    <citation type="journal article" date="2002" name="Nucleic Acids Res.">
        <title>Genome sequence of Oceanobacillus iheyensis isolated from the Iheya Ridge and its unexpected adaptive capabilities to extreme environments.</title>
        <authorList>
            <person name="Takami H."/>
            <person name="Takaki Y."/>
            <person name="Uchiyama I."/>
        </authorList>
    </citation>
    <scope>NUCLEOTIDE SEQUENCE [LARGE SCALE GENOMIC DNA]</scope>
    <source>
        <strain evidence="5">DSM 14371 / CIP 107618 / JCM 11309 / KCTC 3954 / HTE831</strain>
    </source>
</reference>
<sequence length="267" mass="30211">MKNNQRIVNKKIIITGASSGIGEMLAKKVASQGGFPILVARSRDKLITIQKEIDQLYNQRSAIYPIDLTDKDNIDNLIPAIINDNKQIDALINNAGLGVFDSIEDMNYDDLLETFQLNVFAGIQLSQSIIPYLRKTNANTQIVNVISQAAKISTPKSASYASSKQAMLGFTNVLRMECRMSSIHVMAVNLGPVRTNFFERADKDGTYKQNVEKYMLDPERVADKIVTHLFTRKREINMPWWMEIGSIVYRIMPGTMESLLRNQFDKK</sequence>
<gene>
    <name evidence="4" type="ordered locus">OB1854</name>
</gene>
<dbReference type="Proteomes" id="UP000000822">
    <property type="component" value="Chromosome"/>
</dbReference>
<dbReference type="InterPro" id="IPR002347">
    <property type="entry name" value="SDR_fam"/>
</dbReference>
<dbReference type="InterPro" id="IPR036291">
    <property type="entry name" value="NAD(P)-bd_dom_sf"/>
</dbReference>
<dbReference type="Pfam" id="PF00106">
    <property type="entry name" value="adh_short"/>
    <property type="match status" value="1"/>
</dbReference>
<evidence type="ECO:0000313" key="4">
    <source>
        <dbReference type="EMBL" id="BAC13810.1"/>
    </source>
</evidence>
<evidence type="ECO:0000313" key="5">
    <source>
        <dbReference type="Proteomes" id="UP000000822"/>
    </source>
</evidence>
<dbReference type="STRING" id="221109.gene:10734094"/>
<evidence type="ECO:0000256" key="3">
    <source>
        <dbReference type="RuleBase" id="RU000363"/>
    </source>
</evidence>
<dbReference type="PRINTS" id="PR00081">
    <property type="entry name" value="GDHRDH"/>
</dbReference>